<dbReference type="SMART" id="SM00331">
    <property type="entry name" value="PP2C_SIG"/>
    <property type="match status" value="1"/>
</dbReference>
<dbReference type="PANTHER" id="PTHR43156:SF2">
    <property type="entry name" value="STAGE II SPORULATION PROTEIN E"/>
    <property type="match status" value="1"/>
</dbReference>
<dbReference type="STRING" id="394264.SAMN04488040_2086"/>
<dbReference type="SUPFAM" id="SSF52172">
    <property type="entry name" value="CheY-like"/>
    <property type="match status" value="1"/>
</dbReference>
<dbReference type="PROSITE" id="PS50110">
    <property type="entry name" value="RESPONSE_REGULATORY"/>
    <property type="match status" value="1"/>
</dbReference>
<dbReference type="Pfam" id="PF07228">
    <property type="entry name" value="SpoIIE"/>
    <property type="match status" value="1"/>
</dbReference>
<dbReference type="AlphaFoldDB" id="A0A1I6T6R9"/>
<dbReference type="InterPro" id="IPR001789">
    <property type="entry name" value="Sig_transdc_resp-reg_receiver"/>
</dbReference>
<dbReference type="EMBL" id="FPAJ01000003">
    <property type="protein sequence ID" value="SFS84800.1"/>
    <property type="molecule type" value="Genomic_DNA"/>
</dbReference>
<evidence type="ECO:0000313" key="4">
    <source>
        <dbReference type="EMBL" id="SFS84800.1"/>
    </source>
</evidence>
<feature type="modified residue" description="4-aspartylphosphate" evidence="2">
    <location>
        <position position="68"/>
    </location>
</feature>
<proteinExistence type="predicted"/>
<evidence type="ECO:0000256" key="1">
    <source>
        <dbReference type="ARBA" id="ARBA00022801"/>
    </source>
</evidence>
<dbReference type="InterPro" id="IPR001932">
    <property type="entry name" value="PPM-type_phosphatase-like_dom"/>
</dbReference>
<organism evidence="4 5">
    <name type="scientific">Sulfitobacter marinus</name>
    <dbReference type="NCBI Taxonomy" id="394264"/>
    <lineage>
        <taxon>Bacteria</taxon>
        <taxon>Pseudomonadati</taxon>
        <taxon>Pseudomonadota</taxon>
        <taxon>Alphaproteobacteria</taxon>
        <taxon>Rhodobacterales</taxon>
        <taxon>Roseobacteraceae</taxon>
        <taxon>Sulfitobacter</taxon>
    </lineage>
</organism>
<evidence type="ECO:0000256" key="2">
    <source>
        <dbReference type="PROSITE-ProRule" id="PRU00169"/>
    </source>
</evidence>
<keyword evidence="1" id="KW-0378">Hydrolase</keyword>
<evidence type="ECO:0000259" key="3">
    <source>
        <dbReference type="PROSITE" id="PS50110"/>
    </source>
</evidence>
<dbReference type="Gene3D" id="3.40.50.2300">
    <property type="match status" value="1"/>
</dbReference>
<name>A0A1I6T6R9_9RHOB</name>
<dbReference type="GO" id="GO:0000160">
    <property type="term" value="P:phosphorelay signal transduction system"/>
    <property type="evidence" value="ECO:0007669"/>
    <property type="project" value="InterPro"/>
</dbReference>
<reference evidence="5" key="1">
    <citation type="submission" date="2016-10" db="EMBL/GenBank/DDBJ databases">
        <authorList>
            <person name="Varghese N."/>
            <person name="Submissions S."/>
        </authorList>
    </citation>
    <scope>NUCLEOTIDE SEQUENCE [LARGE SCALE GENOMIC DNA]</scope>
    <source>
        <strain evidence="5">DSM 23422</strain>
    </source>
</reference>
<dbReference type="RefSeq" id="WP_245764239.1">
    <property type="nucleotide sequence ID" value="NZ_FPAJ01000003.1"/>
</dbReference>
<keyword evidence="2" id="KW-0597">Phosphoprotein</keyword>
<dbReference type="InterPro" id="IPR011006">
    <property type="entry name" value="CheY-like_superfamily"/>
</dbReference>
<dbReference type="InterPro" id="IPR052016">
    <property type="entry name" value="Bact_Sigma-Reg"/>
</dbReference>
<sequence length="420" mass="46449">MQQNTQISEPPQRHGVMQLAMVVDDSKLQRRILSASLRKWGFSVVDAASSPEAIEKCKDRLPDLVLSDWVMPGMSGLEFCREFRALSETQYGYFILLTSKSEKAEVAKGLDSGADDFLSKPVDVHELRARIAAGERILEMQRQLTDKNLIITHTLNELQRVYDLLDKDLIEAKKLQQSLVRERTRDFEGGKLSLLLRSSGHVGGDLVGFFPVNDTKLGLFGIDVSGHGISSALMTARLAGYLSAAVPDQNIALTRNSDGDYTMRPPEQVVSELNDLVLSEMETEHYFTLLLAKVDLKSGNVEMCQAGHPHPVVQRRDGTIEQNGPGGFPVGLMAKVEYKKFEVDLHPGDRLLILSDGVTECPDPVGALLEEEGLANMLYALREVSGPPLLEAILWKLSEFSGHAEFPDDVSGILFEFTGR</sequence>
<dbReference type="InterPro" id="IPR036457">
    <property type="entry name" value="PPM-type-like_dom_sf"/>
</dbReference>
<dbReference type="Pfam" id="PF00072">
    <property type="entry name" value="Response_reg"/>
    <property type="match status" value="1"/>
</dbReference>
<protein>
    <submittedName>
        <fullName evidence="4">Serine phosphatase RsbU, regulator of sigma subunit</fullName>
    </submittedName>
</protein>
<accession>A0A1I6T6R9</accession>
<dbReference type="SMART" id="SM00448">
    <property type="entry name" value="REC"/>
    <property type="match status" value="1"/>
</dbReference>
<dbReference type="GO" id="GO:0016791">
    <property type="term" value="F:phosphatase activity"/>
    <property type="evidence" value="ECO:0007669"/>
    <property type="project" value="TreeGrafter"/>
</dbReference>
<dbReference type="Gene3D" id="3.60.40.10">
    <property type="entry name" value="PPM-type phosphatase domain"/>
    <property type="match status" value="1"/>
</dbReference>
<gene>
    <name evidence="4" type="ORF">SAMN04488040_2086</name>
</gene>
<dbReference type="Proteomes" id="UP000199239">
    <property type="component" value="Unassembled WGS sequence"/>
</dbReference>
<dbReference type="PANTHER" id="PTHR43156">
    <property type="entry name" value="STAGE II SPORULATION PROTEIN E-RELATED"/>
    <property type="match status" value="1"/>
</dbReference>
<keyword evidence="5" id="KW-1185">Reference proteome</keyword>
<evidence type="ECO:0000313" key="5">
    <source>
        <dbReference type="Proteomes" id="UP000199239"/>
    </source>
</evidence>
<feature type="domain" description="Response regulatory" evidence="3">
    <location>
        <begin position="19"/>
        <end position="135"/>
    </location>
</feature>
<dbReference type="SUPFAM" id="SSF81606">
    <property type="entry name" value="PP2C-like"/>
    <property type="match status" value="1"/>
</dbReference>